<reference evidence="1" key="1">
    <citation type="submission" date="2020-03" db="EMBL/GenBank/DDBJ databases">
        <title>The deep terrestrial virosphere.</title>
        <authorList>
            <person name="Holmfeldt K."/>
            <person name="Nilsson E."/>
            <person name="Simone D."/>
            <person name="Lopez-Fernandez M."/>
            <person name="Wu X."/>
            <person name="de Brujin I."/>
            <person name="Lundin D."/>
            <person name="Andersson A."/>
            <person name="Bertilsson S."/>
            <person name="Dopson M."/>
        </authorList>
    </citation>
    <scope>NUCLEOTIDE SEQUENCE</scope>
    <source>
        <strain evidence="1">MM415B02514</strain>
    </source>
</reference>
<sequence length="70" mass="7919">MKIIIDTDQWDKRGVKAVKDVIESVQKLYPNADPSEILWGLAHACAGAFMDEWTSVYLPGLAKSNGWKRR</sequence>
<dbReference type="AlphaFoldDB" id="A0A6M3L8L8"/>
<accession>A0A6M3L8L8</accession>
<evidence type="ECO:0000313" key="1">
    <source>
        <dbReference type="EMBL" id="QJA89721.1"/>
    </source>
</evidence>
<proteinExistence type="predicted"/>
<organism evidence="1">
    <name type="scientific">viral metagenome</name>
    <dbReference type="NCBI Taxonomy" id="1070528"/>
    <lineage>
        <taxon>unclassified sequences</taxon>
        <taxon>metagenomes</taxon>
        <taxon>organismal metagenomes</taxon>
    </lineage>
</organism>
<protein>
    <submittedName>
        <fullName evidence="1">Uncharacterized protein</fullName>
    </submittedName>
</protein>
<name>A0A6M3L8L8_9ZZZZ</name>
<dbReference type="EMBL" id="MT142864">
    <property type="protein sequence ID" value="QJA89721.1"/>
    <property type="molecule type" value="Genomic_DNA"/>
</dbReference>
<gene>
    <name evidence="1" type="ORF">MM415B02514_0011</name>
</gene>